<dbReference type="InterPro" id="IPR042104">
    <property type="entry name" value="PKS_dehydratase_sf"/>
</dbReference>
<dbReference type="InterPro" id="IPR020841">
    <property type="entry name" value="PKS_Beta-ketoAc_synthase_dom"/>
</dbReference>
<dbReference type="GO" id="GO:0031177">
    <property type="term" value="F:phosphopantetheine binding"/>
    <property type="evidence" value="ECO:0007669"/>
    <property type="project" value="InterPro"/>
</dbReference>
<dbReference type="InterPro" id="IPR014043">
    <property type="entry name" value="Acyl_transferase_dom"/>
</dbReference>
<sequence length="3982" mass="415413">MTDGTLNDDKLRDYLKRVAADLHRTRRRLQEVEGRQQEPVAIVGMGCRYPGGVDSPEKLWQLVASGTDAVDAFPADRGWDLGALYDPTRERPGTTYAAEGGFLTGAADFDPGFFGISPREALAMDPQQRLLLETTWEAFERAGLDPGALRGSDTGVFVGVMYQDYGLRLRQVPDDIQGYIGNGNSDSVASGRLSYTFGLEGPAVTVDTACSSSLVALHLAAQALRRGECGLALAGGAMIMSTPVPFVEMSRQGGLAADGRCKSFAAGADGTGWGEGVGMLLLERLSDARRNGHPVLALVRGTAVNQDGASSRLTAPNGPAQQRVIRRALADAGLTPADVDVVEAHGTGTPLGDPIEAQALLATYGQDRPADRPLLLGSLKSNLGHTQAAAGVGGIIKMVMAMRHGTVPPTLHAERRTPTVDWSAGAVELVTEAVAWPETGAPRRASVSSFGISGTNGHIVLEQAGTEPDSAPEGEADPSGTADEPGLPTALPWSVSARSREALRAQARRLAAHLDTHPGQRPLDIGHALATTRAALEHRAVVVAADEEGFLRGLRALAEDTPEPGLVRGTGTPGADTVFVFPGQGSQWTGMAAELLDTAPVFAERIADCARALAPHTDWSLTDVLRDAPGTPPLDRVDVVQPALWAVMVSLAALWQSYGVEPSAVAGHSQGEIAAAVVAGALSLEDGAKVVALRSRAIVALAGAGGMASVPLPVDEVRALLSDGDGRLSVAAVNGPASVVVSGDRSALDDLIDRLTARDLRVRRIPVDYASHSAHVERIHDELLRLLADITPRPCDIPFYSTVTAEPLDTTGLDAGYWYRNLRRTVEFEQTTRALLAAGHHVLVEVSPHPVLTVPMEETARAAGADEAVVIGTLRRDDGGRARFLAAVGELYVHGVRVDWRAAYAGWRTRRADLPTYAFQRRRYWLEDSAAPQGDMASAGLAAADHPLLGAVVALADGDGLLLTGRLATRTHPWLADHAVRDAALLPGTAFLELAVRAGDQVGCGQVEELTLEAPLVLPPEGGVAVQLAVGAPDRDGRRPLSLHARPDGIDDVPWTCHARGLLSPAAEEAAPGDPAVWPPAGAVPVELDGLYERFAEGGFAYGPAFQGLRAAWRLGEEVFAEASLPSELQAEAARFGLHPALLDGALHATGLGEAAEGRMPFVWNGAVLHAQGATGLRMRITPAGPDTVTLRALDQAGRPVLTVAGLALRPVGAGNFTAPAAGRHHDSLFRLDWTPVRPVPGPTAASWAVLGPTEDTPGVAHHADLAALRDTDGPLPEFVLADLGAAPDDRADELADTTRTAVHDALALVQDWLADDRFTGARLVLVTRGAIAARPGEDVPNLPHSAVWGLVRSAQTEHPDRLHLVDLDPDADLPAALAAVLTATGETQFAVRGSEVLVPRLARIPVQDDDAAPPLDPDGTVLITGGTGLLGARVARHLVTAHGVRHLLLTSRGGPDAPGADGLRDELAALGAQVSVVACDAADAERLAEVLADIPVGHPLTAVVHAAGVLDDGVVSSLTPERVDAVLRPKTDAALNLHRLTADMDLAAFVLFSSAAGTFGGPGQGNYAAANAFLDALAHHRRAQGLAGRSVAWTLWERRSAMTGHLGDDEVRRIARSGLPPLTDTQGLALLDSALTVDEPLLVALRLDTAALRARAESEPVPRLLHGVVRLPARRQAALASATDGDGDRGPLAERLAALDAPGRRRELLDLVRGQVAAVLGHPSPEAVEAGRAFRDLGFDSLAAVDLRNRLGNATGLRLPATLVFDHPTPEVLAAHLGGELLGADTGRVSTSVPAAGGGGAATDEDPIAVVAMGCRYPGGVRSPEDLWNLVSSGTDGIAAFPADRGWDLDALYDPDSERHGTSYAREGGFLYDAAEFDAGFFGISPREALAMDPQQRLLLETSWETLERAGIDPATLRSTATGVFVGVMHQDYAARLLPHIPEEVEGFLGAGNSGSVVSGRVAYVLGLEGPAVTVDTACSSSLVALHLAVRALRSGECGLALAGGVTVMSSPELFVEFSRQRGLASDGRSKPFAAAADGVGFGEGVGMVLLERLSDARRNGHRVLALVRGSAVNQDGASNGLTAPNGPSQQRVIRAALADARLSPGDVDVVEAHGTGTRLGDPIEAQAVLATYGQDREEPVWLGSLKSNIGHTSAAAGVGGVIKMVEAMRHGVLPRTLHVDAPTPQVDWSSGAVELLTEERSWPAGPDRPRRAGVSSFGMSGTNAHLVLEHVEEDVAQPAPPEGPAVPWVLSGHTPEALRAQAERLADHIDAHPEHGAAAIGLALATTRTRHDHRAVLVGDREQLTAGLRALAADAPLATVARGTATAVGRTVFVFPGQGAQWTGMALDLLDSSPVFAARMAACERALAPHVDWSLTGVLASATDLERVDVVQPALWAVMVSLAETWRSCGVEPDAVLGHSQGEIAAAVVAGALTLEDGAKVVALRSRLLRAVAGHGGMASVALPADRTRELLSGWGEKISVAAVNGPRSTVVAGEAAALAELLAWCEKDGVRARRIEVDYASHSAEMDPLRAELLDVLADITPATAGTRMFSTLEADWIEGPELTADYWFRNLRGTVEFEPAVRALTGAGFTTFVESSPHPVLAPAVQEVLEDGAVTGVVVGSLRRDDGGRDRLLLSLGEAHVQGVPVDWPAALGRVPEVPSAPRRLARSPKLFEQGVPPLAAPGADPSTSSTRAYDRHAESTHQTPQGPPSGRTTGLCGHDLGRTSRPVDLPTYAFQRTRYWLDAPVRTGDVAAAGLGATDHPLLAAAVDLADSGERVLTGRLSTRTHPWLADHVVSGTNLLPGTAFLELALRAADEADSALVDELTLQAPLILPERDAVHVQLRLGPPDDSGRRTLGLYSRAETDPGADWTPHATGTLAPGDGADGPSAPATWPPAGTEPVDLDGVYDRFAEAGYRYGPAFQGLRAAWRDGTDVYAEVALERQSDTDGYLVHPALLDGALQASALLDDRPGPARLPFSWNGVTAHATGAAALRVRIGPAGPDAVSLDAWDPTGQPVLSAESLVLRPLSPDLLAAAVAGRDGLYRLDWTPAPGAAATAPLTGWADLDDTGSGAQPTAVVWTCPTATGPDEAARVRDTATATLAVVQRWPSDPRSGDAPLVVVTRHAVATGPGGHPADPAQAAAWGLVRAAQTEHPDRFVLLDLDDTADSADALPHLLGLALATREPQLAARAGNPLVPRLARAGRPGTLTPPAGEAVWRLDTTGEGSLDALALVPSPEAAAPLAPGEVRVAVRAAGLNFRDIAVCLGLAPDQRILGSEGAGTVLETGPGVTDLAPGDRVFGVFGGAFGPVAVADRRTLAPIPPGWSYARAATVPIAFLTAHYGLFDLGGLKAGETVVVHSAAGGVGMAAVQLARHAGAEVYGTASPGKWDVLRGLGLDDAHIASSRTLDFADRFLDATGGRGADVVLDCLAREFVDASLRLLPRGGRFLEMGKTDIRDADTVAAAHPGVHYRAYDLAEAGPERIARTLDLILDLFRQGTLTPLPLTCWDVRRAPGAFRYVGQARHTGKNVLLPPTAPNPDGTALITGGTGTLGRLVARHLVTEHGMRHLLLTSRGGPDAPGAAELCDELAALGAEVSVVACDAADRDRLAEVLAGIPAEHPLTFVVHAAGVLDDAVVSSLTAGQLERVLRPKTDAAVNLHELTRDHDLAAFVLFSSAAALLGGGGQANYAAANAALDALAERRRAEGLPGLSIGWGMWEERSGMTGHLGDVDLRRMSRSGVTPLTSEEGLALFDAALRSEDAYLLAARLDTAALRAGGGQDVPALLSGLVRAPRRRAAAANGDGGGRAAGLAERLAGLSEADAHAALLDLVRGHAAAVLGHPSPELVQPTRAFKELGFDSLTGVELRNRLSSATGVRLPAGMVFDHPTPDVLARHLAATTGRPAPAKASAPLVELDRFAELVAGLAPDAPDRDRLSQRLREVLARLEATEPAGQVTADHIESASHDEIFDLIDNQLGIS</sequence>
<dbReference type="Gene3D" id="3.10.129.110">
    <property type="entry name" value="Polyketide synthase dehydratase"/>
    <property type="match status" value="2"/>
</dbReference>
<dbReference type="CDD" id="cd05195">
    <property type="entry name" value="enoyl_red"/>
    <property type="match status" value="1"/>
</dbReference>
<feature type="region of interest" description="N-terminal hotdog fold" evidence="9">
    <location>
        <begin position="946"/>
        <end position="1070"/>
    </location>
</feature>
<feature type="region of interest" description="Disordered" evidence="10">
    <location>
        <begin position="2865"/>
        <end position="2904"/>
    </location>
</feature>
<feature type="region of interest" description="C-terminal hotdog fold" evidence="9">
    <location>
        <begin position="1083"/>
        <end position="1218"/>
    </location>
</feature>
<dbReference type="Pfam" id="PF21089">
    <property type="entry name" value="PKS_DH_N"/>
    <property type="match status" value="2"/>
</dbReference>
<feature type="active site" description="Proton donor; for dehydratase activity" evidence="9">
    <location>
        <position position="1144"/>
    </location>
</feature>
<dbReference type="SMART" id="SM00826">
    <property type="entry name" value="PKS_DH"/>
    <property type="match status" value="2"/>
</dbReference>
<dbReference type="Pfam" id="PF00698">
    <property type="entry name" value="Acyl_transf_1"/>
    <property type="match status" value="2"/>
</dbReference>
<feature type="domain" description="Carrier" evidence="11">
    <location>
        <begin position="1707"/>
        <end position="1782"/>
    </location>
</feature>
<dbReference type="FunFam" id="3.40.47.10:FF:000019">
    <property type="entry name" value="Polyketide synthase type I"/>
    <property type="match status" value="2"/>
</dbReference>
<dbReference type="InterPro" id="IPR055123">
    <property type="entry name" value="SpnB-like_Rossmann"/>
</dbReference>
<evidence type="ECO:0000256" key="9">
    <source>
        <dbReference type="PROSITE-ProRule" id="PRU01363"/>
    </source>
</evidence>
<dbReference type="Gene3D" id="3.40.47.10">
    <property type="match status" value="2"/>
</dbReference>
<dbReference type="Pfam" id="PF08659">
    <property type="entry name" value="KR"/>
    <property type="match status" value="2"/>
</dbReference>
<dbReference type="Pfam" id="PF13602">
    <property type="entry name" value="ADH_zinc_N_2"/>
    <property type="match status" value="1"/>
</dbReference>
<dbReference type="InterPro" id="IPR016035">
    <property type="entry name" value="Acyl_Trfase/lysoPLipase"/>
</dbReference>
<feature type="region of interest" description="N-terminal hotdog fold" evidence="9">
    <location>
        <begin position="2765"/>
        <end position="2889"/>
    </location>
</feature>
<dbReference type="SUPFAM" id="SSF47336">
    <property type="entry name" value="ACP-like"/>
    <property type="match status" value="2"/>
</dbReference>
<feature type="domain" description="Ketosynthase family 3 (KS3)" evidence="12">
    <location>
        <begin position="1806"/>
        <end position="2232"/>
    </location>
</feature>
<dbReference type="PROSITE" id="PS50075">
    <property type="entry name" value="CARRIER"/>
    <property type="match status" value="2"/>
</dbReference>
<dbReference type="GO" id="GO:0033068">
    <property type="term" value="P:macrolide biosynthetic process"/>
    <property type="evidence" value="ECO:0007669"/>
    <property type="project" value="UniProtKB-ARBA"/>
</dbReference>
<dbReference type="GO" id="GO:0006633">
    <property type="term" value="P:fatty acid biosynthetic process"/>
    <property type="evidence" value="ECO:0007669"/>
    <property type="project" value="InterPro"/>
</dbReference>
<dbReference type="InterPro" id="IPR016036">
    <property type="entry name" value="Malonyl_transacylase_ACP-bd"/>
</dbReference>
<dbReference type="InterPro" id="IPR050091">
    <property type="entry name" value="PKS_NRPS_Biosynth_Enz"/>
</dbReference>
<dbReference type="GO" id="GO:0004312">
    <property type="term" value="F:fatty acid synthase activity"/>
    <property type="evidence" value="ECO:0007669"/>
    <property type="project" value="TreeGrafter"/>
</dbReference>
<dbReference type="InterPro" id="IPR020807">
    <property type="entry name" value="PKS_DH"/>
</dbReference>
<dbReference type="PROSITE" id="PS00012">
    <property type="entry name" value="PHOSPHOPANTETHEINE"/>
    <property type="match status" value="2"/>
</dbReference>
<dbReference type="SMART" id="SM01294">
    <property type="entry name" value="PKS_PP_betabranch"/>
    <property type="match status" value="2"/>
</dbReference>
<dbReference type="InterPro" id="IPR049551">
    <property type="entry name" value="PKS_DH_C"/>
</dbReference>
<dbReference type="InterPro" id="IPR020843">
    <property type="entry name" value="ER"/>
</dbReference>
<dbReference type="SUPFAM" id="SSF51735">
    <property type="entry name" value="NAD(P)-binding Rossmann-fold domains"/>
    <property type="match status" value="5"/>
</dbReference>
<dbReference type="FunFam" id="3.90.180.10:FF:000032">
    <property type="entry name" value="Probable polyketide synthase pks1"/>
    <property type="match status" value="1"/>
</dbReference>
<evidence type="ECO:0000259" key="13">
    <source>
        <dbReference type="PROSITE" id="PS52019"/>
    </source>
</evidence>
<dbReference type="PANTHER" id="PTHR43775:SF51">
    <property type="entry name" value="INACTIVE PHENOLPHTHIOCEROL SYNTHESIS POLYKETIDE SYNTHASE TYPE I PKS1-RELATED"/>
    <property type="match status" value="1"/>
</dbReference>
<dbReference type="PROSITE" id="PS52004">
    <property type="entry name" value="KS3_2"/>
    <property type="match status" value="2"/>
</dbReference>
<proteinExistence type="predicted"/>
<dbReference type="SMART" id="SM00823">
    <property type="entry name" value="PKS_PP"/>
    <property type="match status" value="2"/>
</dbReference>
<dbReference type="InterPro" id="IPR013968">
    <property type="entry name" value="PKS_KR"/>
</dbReference>
<dbReference type="PANTHER" id="PTHR43775">
    <property type="entry name" value="FATTY ACID SYNTHASE"/>
    <property type="match status" value="1"/>
</dbReference>
<evidence type="ECO:0000256" key="2">
    <source>
        <dbReference type="ARBA" id="ARBA00004792"/>
    </source>
</evidence>
<feature type="active site" description="Proton donor; for dehydratase activity" evidence="9">
    <location>
        <position position="2961"/>
    </location>
</feature>
<comment type="pathway">
    <text evidence="2">Antibiotic biosynthesis.</text>
</comment>
<keyword evidence="7" id="KW-0511">Multifunctional enzyme</keyword>
<evidence type="ECO:0000313" key="14">
    <source>
        <dbReference type="EMBL" id="AAZ94389.1"/>
    </source>
</evidence>
<comment type="cofactor">
    <cofactor evidence="1">
        <name>pantetheine 4'-phosphate</name>
        <dbReference type="ChEBI" id="CHEBI:47942"/>
    </cofactor>
</comment>
<feature type="region of interest" description="C-terminal hotdog fold" evidence="9">
    <location>
        <begin position="2902"/>
        <end position="3037"/>
    </location>
</feature>
<dbReference type="SMART" id="SM00825">
    <property type="entry name" value="PKS_KS"/>
    <property type="match status" value="2"/>
</dbReference>
<dbReference type="InterPro" id="IPR036299">
    <property type="entry name" value="Polyketide_synth_docking_sf"/>
</dbReference>
<dbReference type="SUPFAM" id="SSF52151">
    <property type="entry name" value="FabD/lysophospholipase-like"/>
    <property type="match status" value="2"/>
</dbReference>
<dbReference type="InterPro" id="IPR013154">
    <property type="entry name" value="ADH-like_N"/>
</dbReference>
<dbReference type="InterPro" id="IPR014031">
    <property type="entry name" value="Ketoacyl_synth_C"/>
</dbReference>
<dbReference type="Gene3D" id="3.40.50.720">
    <property type="entry name" value="NAD(P)-binding Rossmann-like Domain"/>
    <property type="match status" value="2"/>
</dbReference>
<keyword evidence="3" id="KW-0596">Phosphopantetheine</keyword>
<dbReference type="InterPro" id="IPR049552">
    <property type="entry name" value="PKS_DH_N"/>
</dbReference>
<feature type="domain" description="PKS/mFAS DH" evidence="13">
    <location>
        <begin position="2765"/>
        <end position="3037"/>
    </location>
</feature>
<dbReference type="EMBL" id="DQ149987">
    <property type="protein sequence ID" value="AAZ94389.1"/>
    <property type="molecule type" value="Genomic_DNA"/>
</dbReference>
<feature type="domain" description="PKS/mFAS DH" evidence="13">
    <location>
        <begin position="946"/>
        <end position="1218"/>
    </location>
</feature>
<dbReference type="Gene3D" id="1.10.1200.10">
    <property type="entry name" value="ACP-like"/>
    <property type="match status" value="2"/>
</dbReference>
<dbReference type="CDD" id="cd00833">
    <property type="entry name" value="PKS"/>
    <property type="match status" value="2"/>
</dbReference>
<dbReference type="InterPro" id="IPR032821">
    <property type="entry name" value="PKS_assoc"/>
</dbReference>
<dbReference type="PROSITE" id="PS52019">
    <property type="entry name" value="PKS_MFAS_DH"/>
    <property type="match status" value="2"/>
</dbReference>
<dbReference type="InterPro" id="IPR018201">
    <property type="entry name" value="Ketoacyl_synth_AS"/>
</dbReference>
<dbReference type="InterPro" id="IPR049900">
    <property type="entry name" value="PKS_mFAS_DH"/>
</dbReference>
<evidence type="ECO:0000256" key="6">
    <source>
        <dbReference type="ARBA" id="ARBA00023194"/>
    </source>
</evidence>
<keyword evidence="8" id="KW-0012">Acyltransferase</keyword>
<dbReference type="GO" id="GO:0004315">
    <property type="term" value="F:3-oxoacyl-[acyl-carrier-protein] synthase activity"/>
    <property type="evidence" value="ECO:0007669"/>
    <property type="project" value="InterPro"/>
</dbReference>
<organism evidence="14">
    <name type="scientific">Streptomyces neyagawaensis</name>
    <dbReference type="NCBI Taxonomy" id="42238"/>
    <lineage>
        <taxon>Bacteria</taxon>
        <taxon>Bacillati</taxon>
        <taxon>Actinomycetota</taxon>
        <taxon>Actinomycetes</taxon>
        <taxon>Kitasatosporales</taxon>
        <taxon>Streptomycetaceae</taxon>
        <taxon>Streptomyces</taxon>
    </lineage>
</organism>
<feature type="domain" description="Carrier" evidence="11">
    <location>
        <begin position="3828"/>
        <end position="3903"/>
    </location>
</feature>
<dbReference type="Gene3D" id="3.90.180.10">
    <property type="entry name" value="Medium-chain alcohol dehydrogenases, catalytic domain"/>
    <property type="match status" value="1"/>
</dbReference>
<dbReference type="InterPro" id="IPR016039">
    <property type="entry name" value="Thiolase-like"/>
</dbReference>
<evidence type="ECO:0000256" key="4">
    <source>
        <dbReference type="ARBA" id="ARBA00022553"/>
    </source>
</evidence>
<dbReference type="FunFam" id="3.40.366.10:FF:000002">
    <property type="entry name" value="Probable polyketide synthase 2"/>
    <property type="match status" value="2"/>
</dbReference>
<keyword evidence="5" id="KW-0808">Transferase</keyword>
<dbReference type="Pfam" id="PF00109">
    <property type="entry name" value="ketoacyl-synt"/>
    <property type="match status" value="2"/>
</dbReference>
<keyword evidence="4" id="KW-0597">Phosphoprotein</keyword>
<evidence type="ECO:0000256" key="5">
    <source>
        <dbReference type="ARBA" id="ARBA00022679"/>
    </source>
</evidence>
<dbReference type="Pfam" id="PF16197">
    <property type="entry name" value="KAsynt_C_assoc"/>
    <property type="match status" value="2"/>
</dbReference>
<feature type="active site" description="Proton acceptor; for dehydratase activity" evidence="9">
    <location>
        <position position="978"/>
    </location>
</feature>
<dbReference type="Pfam" id="PF02801">
    <property type="entry name" value="Ketoacyl-synt_C"/>
    <property type="match status" value="2"/>
</dbReference>
<dbReference type="Pfam" id="PF14765">
    <property type="entry name" value="PS-DH"/>
    <property type="match status" value="2"/>
</dbReference>
<dbReference type="SMART" id="SM00822">
    <property type="entry name" value="PKS_KR"/>
    <property type="match status" value="2"/>
</dbReference>
<name>Q3S863_9ACTN</name>
<dbReference type="Pfam" id="PF00550">
    <property type="entry name" value="PP-binding"/>
    <property type="match status" value="2"/>
</dbReference>
<dbReference type="InterPro" id="IPR014030">
    <property type="entry name" value="Ketoacyl_synth_N"/>
</dbReference>
<dbReference type="InterPro" id="IPR015083">
    <property type="entry name" value="NorB/c/GfsB-D-like_docking"/>
</dbReference>
<feature type="active site" description="Proton acceptor; for dehydratase activity" evidence="9">
    <location>
        <position position="2797"/>
    </location>
</feature>
<dbReference type="FunFam" id="1.10.1200.10:FF:000007">
    <property type="entry name" value="Probable polyketide synthase pks17"/>
    <property type="match status" value="2"/>
</dbReference>
<dbReference type="Pfam" id="PF22953">
    <property type="entry name" value="SpnB_Rossmann"/>
    <property type="match status" value="2"/>
</dbReference>
<evidence type="ECO:0000256" key="10">
    <source>
        <dbReference type="SAM" id="MobiDB-lite"/>
    </source>
</evidence>
<dbReference type="SMART" id="SM00829">
    <property type="entry name" value="PKS_ER"/>
    <property type="match status" value="1"/>
</dbReference>
<dbReference type="Gene3D" id="3.40.366.10">
    <property type="entry name" value="Malonyl-Coenzyme A Acyl Carrier Protein, domain 2"/>
    <property type="match status" value="2"/>
</dbReference>
<protein>
    <submittedName>
        <fullName evidence="14">Modular polyketide synthase</fullName>
    </submittedName>
</protein>
<dbReference type="InterPro" id="IPR011032">
    <property type="entry name" value="GroES-like_sf"/>
</dbReference>
<keyword evidence="6" id="KW-0045">Antibiotic biosynthesis</keyword>
<evidence type="ECO:0000256" key="8">
    <source>
        <dbReference type="ARBA" id="ARBA00023315"/>
    </source>
</evidence>
<reference evidence="14" key="1">
    <citation type="journal article" date="2005" name="Microbiology">
        <title>Organization of the biosynthetic gene cluster for the macrolide concanamycin A in Streptomyces neyagawaensis ATCC 27449.</title>
        <authorList>
            <person name="Haydock S.F."/>
            <person name="Appleyard A.N."/>
            <person name="Mironenko T."/>
            <person name="Lester J."/>
            <person name="Scott N."/>
            <person name="Leadlay P.F."/>
        </authorList>
    </citation>
    <scope>NUCLEOTIDE SEQUENCE</scope>
</reference>
<dbReference type="InterPro" id="IPR057326">
    <property type="entry name" value="KR_dom"/>
</dbReference>
<evidence type="ECO:0000256" key="7">
    <source>
        <dbReference type="ARBA" id="ARBA00023268"/>
    </source>
</evidence>
<dbReference type="Pfam" id="PF08240">
    <property type="entry name" value="ADH_N"/>
    <property type="match status" value="1"/>
</dbReference>
<dbReference type="SUPFAM" id="SSF101173">
    <property type="entry name" value="Docking domain B of the erythromycin polyketide synthase (DEBS)"/>
    <property type="match status" value="1"/>
</dbReference>
<feature type="region of interest" description="Disordered" evidence="10">
    <location>
        <begin position="465"/>
        <end position="492"/>
    </location>
</feature>
<dbReference type="InterPro" id="IPR009081">
    <property type="entry name" value="PP-bd_ACP"/>
</dbReference>
<evidence type="ECO:0000259" key="11">
    <source>
        <dbReference type="PROSITE" id="PS50075"/>
    </source>
</evidence>
<dbReference type="Gene3D" id="3.30.70.3290">
    <property type="match status" value="2"/>
</dbReference>
<dbReference type="InterPro" id="IPR036736">
    <property type="entry name" value="ACP-like_sf"/>
</dbReference>
<evidence type="ECO:0000256" key="3">
    <source>
        <dbReference type="ARBA" id="ARBA00022450"/>
    </source>
</evidence>
<dbReference type="PROSITE" id="PS00606">
    <property type="entry name" value="KS3_1"/>
    <property type="match status" value="2"/>
</dbReference>
<dbReference type="InterPro" id="IPR006162">
    <property type="entry name" value="Ppantetheine_attach_site"/>
</dbReference>
<accession>Q3S863</accession>
<dbReference type="InterPro" id="IPR001227">
    <property type="entry name" value="Ac_transferase_dom_sf"/>
</dbReference>
<dbReference type="Pfam" id="PF08990">
    <property type="entry name" value="Docking"/>
    <property type="match status" value="1"/>
</dbReference>
<dbReference type="InterPro" id="IPR036291">
    <property type="entry name" value="NAD(P)-bd_dom_sf"/>
</dbReference>
<dbReference type="CDD" id="cd08956">
    <property type="entry name" value="KR_3_FAS_SDR_x"/>
    <property type="match status" value="2"/>
</dbReference>
<dbReference type="SUPFAM" id="SSF50129">
    <property type="entry name" value="GroES-like"/>
    <property type="match status" value="1"/>
</dbReference>
<dbReference type="SUPFAM" id="SSF55048">
    <property type="entry name" value="Probable ACP-binding domain of malonyl-CoA ACP transacylase"/>
    <property type="match status" value="2"/>
</dbReference>
<dbReference type="SUPFAM" id="SSF53901">
    <property type="entry name" value="Thiolase-like"/>
    <property type="match status" value="2"/>
</dbReference>
<feature type="region of interest" description="Disordered" evidence="10">
    <location>
        <begin position="2672"/>
        <end position="2727"/>
    </location>
</feature>
<feature type="domain" description="Ketosynthase family 3 (KS3)" evidence="12">
    <location>
        <begin position="37"/>
        <end position="463"/>
    </location>
</feature>
<dbReference type="GO" id="GO:0016491">
    <property type="term" value="F:oxidoreductase activity"/>
    <property type="evidence" value="ECO:0007669"/>
    <property type="project" value="InterPro"/>
</dbReference>
<evidence type="ECO:0000259" key="12">
    <source>
        <dbReference type="PROSITE" id="PS52004"/>
    </source>
</evidence>
<dbReference type="RefSeq" id="WP_249828177.1">
    <property type="nucleotide sequence ID" value="NZ_JAMGBG010000005.1"/>
</dbReference>
<dbReference type="SMART" id="SM00827">
    <property type="entry name" value="PKS_AT"/>
    <property type="match status" value="2"/>
</dbReference>
<dbReference type="Gene3D" id="3.40.50.11460">
    <property type="match status" value="1"/>
</dbReference>
<dbReference type="FunFam" id="3.40.50.720:FF:000209">
    <property type="entry name" value="Polyketide synthase Pks12"/>
    <property type="match status" value="1"/>
</dbReference>
<dbReference type="InterPro" id="IPR020806">
    <property type="entry name" value="PKS_PP-bd"/>
</dbReference>
<evidence type="ECO:0000256" key="1">
    <source>
        <dbReference type="ARBA" id="ARBA00001957"/>
    </source>
</evidence>